<sequence>MDCKQIIVETGMLDYESLREFFNIQSKANKFIECDWIKYSTIEQVEWAFKYFTQKCLNKEIRIDIGQTFDDAKEIFEKLFHGSLKVFKNKSIKAYLEFNCNVCYQNPDKNTQSLSTNNLYLAVLALNNCTALTKLTIYEDYSKSCYLKLQNKKLSLQELIIE</sequence>
<evidence type="ECO:0000313" key="1">
    <source>
        <dbReference type="EMBL" id="TNV83201.1"/>
    </source>
</evidence>
<accession>A0A8J8P011</accession>
<gene>
    <name evidence="1" type="ORF">FGO68_gene4140</name>
</gene>
<reference evidence="1" key="1">
    <citation type="submission" date="2019-06" db="EMBL/GenBank/DDBJ databases">
        <authorList>
            <person name="Zheng W."/>
        </authorList>
    </citation>
    <scope>NUCLEOTIDE SEQUENCE</scope>
    <source>
        <strain evidence="1">QDHG01</strain>
    </source>
</reference>
<keyword evidence="2" id="KW-1185">Reference proteome</keyword>
<organism evidence="1 2">
    <name type="scientific">Halteria grandinella</name>
    <dbReference type="NCBI Taxonomy" id="5974"/>
    <lineage>
        <taxon>Eukaryota</taxon>
        <taxon>Sar</taxon>
        <taxon>Alveolata</taxon>
        <taxon>Ciliophora</taxon>
        <taxon>Intramacronucleata</taxon>
        <taxon>Spirotrichea</taxon>
        <taxon>Stichotrichia</taxon>
        <taxon>Sporadotrichida</taxon>
        <taxon>Halteriidae</taxon>
        <taxon>Halteria</taxon>
    </lineage>
</organism>
<dbReference type="AlphaFoldDB" id="A0A8J8P011"/>
<proteinExistence type="predicted"/>
<comment type="caution">
    <text evidence="1">The sequence shown here is derived from an EMBL/GenBank/DDBJ whole genome shotgun (WGS) entry which is preliminary data.</text>
</comment>
<protein>
    <submittedName>
        <fullName evidence="1">Uncharacterized protein</fullName>
    </submittedName>
</protein>
<name>A0A8J8P011_HALGN</name>
<dbReference type="Proteomes" id="UP000785679">
    <property type="component" value="Unassembled WGS sequence"/>
</dbReference>
<evidence type="ECO:0000313" key="2">
    <source>
        <dbReference type="Proteomes" id="UP000785679"/>
    </source>
</evidence>
<dbReference type="EMBL" id="RRYP01004067">
    <property type="protein sequence ID" value="TNV83201.1"/>
    <property type="molecule type" value="Genomic_DNA"/>
</dbReference>